<evidence type="ECO:0000313" key="2">
    <source>
        <dbReference type="EMBL" id="NEL81237.1"/>
    </source>
</evidence>
<feature type="non-terminal residue" evidence="2">
    <location>
        <position position="87"/>
    </location>
</feature>
<proteinExistence type="predicted"/>
<keyword evidence="1" id="KW-1133">Transmembrane helix</keyword>
<accession>A0A7X5N4B0</accession>
<dbReference type="PANTHER" id="PTHR47547:SF1">
    <property type="entry name" value="ASPARTATE-PROTON SYMPORTER"/>
    <property type="match status" value="1"/>
</dbReference>
<evidence type="ECO:0000313" key="3">
    <source>
        <dbReference type="Proteomes" id="UP000471082"/>
    </source>
</evidence>
<feature type="transmembrane region" description="Helical" evidence="1">
    <location>
        <begin position="31"/>
        <end position="52"/>
    </location>
</feature>
<dbReference type="InterPro" id="IPR052962">
    <property type="entry name" value="AA_Transporter_AGT"/>
</dbReference>
<name>A0A7X5N4B0_XANPE</name>
<keyword evidence="1" id="KW-0812">Transmembrane</keyword>
<organism evidence="2 3">
    <name type="scientific">Xanthomonas perforans</name>
    <dbReference type="NCBI Taxonomy" id="442694"/>
    <lineage>
        <taxon>Bacteria</taxon>
        <taxon>Pseudomonadati</taxon>
        <taxon>Pseudomonadota</taxon>
        <taxon>Gammaproteobacteria</taxon>
        <taxon>Lysobacterales</taxon>
        <taxon>Lysobacteraceae</taxon>
        <taxon>Xanthomonas</taxon>
    </lineage>
</organism>
<reference evidence="2 3" key="1">
    <citation type="submission" date="2019-11" db="EMBL/GenBank/DDBJ databases">
        <title>Genome-resolved metagenomics to study the prevalence of co-infection and intraspecific heterogeneity among plant pathogen metapopulations.</title>
        <authorList>
            <person name="Newberry E."/>
            <person name="Bhandari R."/>
            <person name="Kemble J."/>
            <person name="Sikora E."/>
            <person name="Potnis N."/>
        </authorList>
    </citation>
    <scope>NUCLEOTIDE SEQUENCE [LARGE SCALE GENOMIC DNA]</scope>
    <source>
        <strain evidence="2">Xp_Tom_Tuscaloosa_18b</strain>
    </source>
</reference>
<feature type="transmembrane region" description="Helical" evidence="1">
    <location>
        <begin position="6"/>
        <end position="24"/>
    </location>
</feature>
<keyword evidence="1" id="KW-0472">Membrane</keyword>
<sequence length="87" mass="9433">SHPSVWGWLVQLALLVLFFLLNYFSVKTFALANNIVSIFKFLVPILVIVLLMKHFNPGNLSVHGFAPSGMAGVEAAISAGGIIFAYL</sequence>
<feature type="non-terminal residue" evidence="2">
    <location>
        <position position="1"/>
    </location>
</feature>
<comment type="caution">
    <text evidence="2">The sequence shown here is derived from an EMBL/GenBank/DDBJ whole genome shotgun (WGS) entry which is preliminary data.</text>
</comment>
<dbReference type="EMBL" id="JAAGYU010002379">
    <property type="protein sequence ID" value="NEL81237.1"/>
    <property type="molecule type" value="Genomic_DNA"/>
</dbReference>
<dbReference type="PANTHER" id="PTHR47547">
    <property type="match status" value="1"/>
</dbReference>
<feature type="transmembrane region" description="Helical" evidence="1">
    <location>
        <begin position="64"/>
        <end position="86"/>
    </location>
</feature>
<dbReference type="Proteomes" id="UP000471082">
    <property type="component" value="Unassembled WGS sequence"/>
</dbReference>
<evidence type="ECO:0000256" key="1">
    <source>
        <dbReference type="SAM" id="Phobius"/>
    </source>
</evidence>
<protein>
    <submittedName>
        <fullName evidence="2">Aspartate:proton symporter</fullName>
    </submittedName>
</protein>
<dbReference type="Gene3D" id="1.20.1740.10">
    <property type="entry name" value="Amino acid/polyamine transporter I"/>
    <property type="match status" value="1"/>
</dbReference>
<gene>
    <name evidence="2" type="ORF">G3W61_33810</name>
</gene>
<dbReference type="AlphaFoldDB" id="A0A7X5N4B0"/>